<name>A0A382NH01_9ZZZZ</name>
<dbReference type="AlphaFoldDB" id="A0A382NH01"/>
<feature type="transmembrane region" description="Helical" evidence="1">
    <location>
        <begin position="248"/>
        <end position="264"/>
    </location>
</feature>
<keyword evidence="1" id="KW-0812">Transmembrane</keyword>
<feature type="transmembrane region" description="Helical" evidence="1">
    <location>
        <begin position="30"/>
        <end position="50"/>
    </location>
</feature>
<feature type="transmembrane region" description="Helical" evidence="1">
    <location>
        <begin position="6"/>
        <end position="23"/>
    </location>
</feature>
<proteinExistence type="predicted"/>
<feature type="transmembrane region" description="Helical" evidence="1">
    <location>
        <begin position="167"/>
        <end position="191"/>
    </location>
</feature>
<organism evidence="2">
    <name type="scientific">marine metagenome</name>
    <dbReference type="NCBI Taxonomy" id="408172"/>
    <lineage>
        <taxon>unclassified sequences</taxon>
        <taxon>metagenomes</taxon>
        <taxon>ecological metagenomes</taxon>
    </lineage>
</organism>
<feature type="transmembrane region" description="Helical" evidence="1">
    <location>
        <begin position="203"/>
        <end position="228"/>
    </location>
</feature>
<reference evidence="2" key="1">
    <citation type="submission" date="2018-05" db="EMBL/GenBank/DDBJ databases">
        <authorList>
            <person name="Lanie J.A."/>
            <person name="Ng W.-L."/>
            <person name="Kazmierczak K.M."/>
            <person name="Andrzejewski T.M."/>
            <person name="Davidsen T.M."/>
            <person name="Wayne K.J."/>
            <person name="Tettelin H."/>
            <person name="Glass J.I."/>
            <person name="Rusch D."/>
            <person name="Podicherti R."/>
            <person name="Tsui H.-C.T."/>
            <person name="Winkler M.E."/>
        </authorList>
    </citation>
    <scope>NUCLEOTIDE SEQUENCE</scope>
</reference>
<dbReference type="EMBL" id="UINC01099523">
    <property type="protein sequence ID" value="SVC58861.1"/>
    <property type="molecule type" value="Genomic_DNA"/>
</dbReference>
<keyword evidence="1" id="KW-1133">Transmembrane helix</keyword>
<evidence type="ECO:0000256" key="1">
    <source>
        <dbReference type="SAM" id="Phobius"/>
    </source>
</evidence>
<sequence length="265" mass="30580">MVEIIAGSIGIFFAGIVTFILANKSRDITNYLLLAYFLRVVAVIVHTYIYQLPVGLHDAKTFESVAWEVAKENNGNLLNYFNYYVDILSESDPFGVFINHVSVLTYIPLLSFFYVVFERSPLLLNSINISFGMLTIYFAWLIAYEVWNDRSAAKKSALIIAFFPPLIMYSSVTLREIVIVLFIQLFTLFYLRWNESGRSKNLLFSIMSALTHLFLHNPMFFVLMTSYIKPFFIYFKKNISRLLKGNPKSLLVIIFLLVFVGIMIT</sequence>
<feature type="transmembrane region" description="Helical" evidence="1">
    <location>
        <begin position="97"/>
        <end position="117"/>
    </location>
</feature>
<feature type="transmembrane region" description="Helical" evidence="1">
    <location>
        <begin position="129"/>
        <end position="147"/>
    </location>
</feature>
<keyword evidence="1" id="KW-0472">Membrane</keyword>
<evidence type="ECO:0000313" key="2">
    <source>
        <dbReference type="EMBL" id="SVC58861.1"/>
    </source>
</evidence>
<accession>A0A382NH01</accession>
<protein>
    <submittedName>
        <fullName evidence="2">Uncharacterized protein</fullName>
    </submittedName>
</protein>
<feature type="non-terminal residue" evidence="2">
    <location>
        <position position="265"/>
    </location>
</feature>
<gene>
    <name evidence="2" type="ORF">METZ01_LOCUS311715</name>
</gene>